<dbReference type="Proteomes" id="UP001467690">
    <property type="component" value="Unassembled WGS sequence"/>
</dbReference>
<organism evidence="1 2">
    <name type="scientific">Catenovulum sediminis</name>
    <dbReference type="NCBI Taxonomy" id="1740262"/>
    <lineage>
        <taxon>Bacteria</taxon>
        <taxon>Pseudomonadati</taxon>
        <taxon>Pseudomonadota</taxon>
        <taxon>Gammaproteobacteria</taxon>
        <taxon>Alteromonadales</taxon>
        <taxon>Alteromonadaceae</taxon>
        <taxon>Catenovulum</taxon>
    </lineage>
</organism>
<name>A0ABV1RHM4_9ALTE</name>
<dbReference type="InterPro" id="IPR047715">
    <property type="entry name" value="EboA_dom"/>
</dbReference>
<comment type="caution">
    <text evidence="1">The sequence shown here is derived from an EMBL/GenBank/DDBJ whole genome shotgun (WGS) entry which is preliminary data.</text>
</comment>
<gene>
    <name evidence="1" type="ORF">ABS311_11230</name>
</gene>
<dbReference type="NCBIfam" id="NF035938">
    <property type="entry name" value="EboA_domain"/>
    <property type="match status" value="1"/>
</dbReference>
<dbReference type="RefSeq" id="WP_143870499.1">
    <property type="nucleotide sequence ID" value="NZ_CP041660.1"/>
</dbReference>
<accession>A0ABV1RHM4</accession>
<evidence type="ECO:0000313" key="1">
    <source>
        <dbReference type="EMBL" id="MER2492448.1"/>
    </source>
</evidence>
<keyword evidence="2" id="KW-1185">Reference proteome</keyword>
<dbReference type="EMBL" id="JBELOE010000212">
    <property type="protein sequence ID" value="MER2492448.1"/>
    <property type="molecule type" value="Genomic_DNA"/>
</dbReference>
<proteinExistence type="predicted"/>
<sequence>MNYTELHKKLMPILTVQLAQTSLDWLTEGLQACQVNDSHDTLDELLFYSASAKRKLKTSSDVVIELEDRSFALVELVRILLIAKSLDCEQIAAQTKSYYQFADESEKCALLKGLNWLDASGDAVQIAIRAARCNSLVEFSALALDNPYPSSFFPALNYNQLVLKAIFMGLDISKVINLQTRLNQNLSNMCFAYLIEQALAQRTPPASIWLAIRLADLNAEHCNQAKQYIEHFYHGCSQHQLQIEQMLQIQDKDLFAELKH</sequence>
<protein>
    <submittedName>
        <fullName evidence="1">EboA domain-containing protein</fullName>
    </submittedName>
</protein>
<reference evidence="1 2" key="1">
    <citation type="submission" date="2024-06" db="EMBL/GenBank/DDBJ databases">
        <authorList>
            <person name="Chen R.Y."/>
        </authorList>
    </citation>
    <scope>NUCLEOTIDE SEQUENCE [LARGE SCALE GENOMIC DNA]</scope>
    <source>
        <strain evidence="1 2">D2</strain>
    </source>
</reference>
<evidence type="ECO:0000313" key="2">
    <source>
        <dbReference type="Proteomes" id="UP001467690"/>
    </source>
</evidence>